<sequence>MAPQTRRTASRQKRQPAALNTHVPSISLGENLTPDIRAPSRSPSPQLNSPTDEQTPALDDGQSEPERGRPLQRSRLGVPSENLNLLQAGESLPAGITIRSSRSRGPGATVPQPATAAPQATTPRPVTAIPQPTTAVPQATTPQPVPVTAGSTKPRRRGRMSSLPAAGKGDLQSRRALEKEHSDDEDDEDDSSDFEGDPKVDGPLRRGRRSIGEVALRGDDVVSTMVDQISEKVKHLRDDIGIRKALRQVKTRLKKIKKYKLPNGITHDNIKSISFSHVDEDDLPRLGIRPRFVPLSHAQTTEMFPLRDHEKEEAIRGFTQNLTDEKGFFYKMLSVVMCGFYTRLEAFSRTVIDFFGAMYGVMLMLNSIFDMQSFVLTEATLKKREVDDNQKMIDIIWDGKVTLLSGRLDFVFSSWPGDFEDFKAVPRGKAQISKNFITDFPLLTGYEWNKELRLFVVEAKSNQTEAELRKHIPQVAAQCRAVAKVANLDAVIWCLSTGTMWIFGALVADKARAQPDFNNSQWTLFVSEPLEWDIKRSATILPVFHTFAHWAMAAPDDIGQAFRGYQAKLVQVQQG</sequence>
<dbReference type="EMBL" id="ML208281">
    <property type="protein sequence ID" value="TFK72873.1"/>
    <property type="molecule type" value="Genomic_DNA"/>
</dbReference>
<protein>
    <submittedName>
        <fullName evidence="1">Uncharacterized protein</fullName>
    </submittedName>
</protein>
<reference evidence="1 2" key="1">
    <citation type="journal article" date="2019" name="Nat. Ecol. Evol.">
        <title>Megaphylogeny resolves global patterns of mushroom evolution.</title>
        <authorList>
            <person name="Varga T."/>
            <person name="Krizsan K."/>
            <person name="Foldi C."/>
            <person name="Dima B."/>
            <person name="Sanchez-Garcia M."/>
            <person name="Sanchez-Ramirez S."/>
            <person name="Szollosi G.J."/>
            <person name="Szarkandi J.G."/>
            <person name="Papp V."/>
            <person name="Albert L."/>
            <person name="Andreopoulos W."/>
            <person name="Angelini C."/>
            <person name="Antonin V."/>
            <person name="Barry K.W."/>
            <person name="Bougher N.L."/>
            <person name="Buchanan P."/>
            <person name="Buyck B."/>
            <person name="Bense V."/>
            <person name="Catcheside P."/>
            <person name="Chovatia M."/>
            <person name="Cooper J."/>
            <person name="Damon W."/>
            <person name="Desjardin D."/>
            <person name="Finy P."/>
            <person name="Geml J."/>
            <person name="Haridas S."/>
            <person name="Hughes K."/>
            <person name="Justo A."/>
            <person name="Karasinski D."/>
            <person name="Kautmanova I."/>
            <person name="Kiss B."/>
            <person name="Kocsube S."/>
            <person name="Kotiranta H."/>
            <person name="LaButti K.M."/>
            <person name="Lechner B.E."/>
            <person name="Liimatainen K."/>
            <person name="Lipzen A."/>
            <person name="Lukacs Z."/>
            <person name="Mihaltcheva S."/>
            <person name="Morgado L.N."/>
            <person name="Niskanen T."/>
            <person name="Noordeloos M.E."/>
            <person name="Ohm R.A."/>
            <person name="Ortiz-Santana B."/>
            <person name="Ovrebo C."/>
            <person name="Racz N."/>
            <person name="Riley R."/>
            <person name="Savchenko A."/>
            <person name="Shiryaev A."/>
            <person name="Soop K."/>
            <person name="Spirin V."/>
            <person name="Szebenyi C."/>
            <person name="Tomsovsky M."/>
            <person name="Tulloss R.E."/>
            <person name="Uehling J."/>
            <person name="Grigoriev I.V."/>
            <person name="Vagvolgyi C."/>
            <person name="Papp T."/>
            <person name="Martin F.M."/>
            <person name="Miettinen O."/>
            <person name="Hibbett D.S."/>
            <person name="Nagy L.G."/>
        </authorList>
    </citation>
    <scope>NUCLEOTIDE SEQUENCE [LARGE SCALE GENOMIC DNA]</scope>
    <source>
        <strain evidence="1 2">NL-1719</strain>
    </source>
</reference>
<evidence type="ECO:0000313" key="1">
    <source>
        <dbReference type="EMBL" id="TFK72873.1"/>
    </source>
</evidence>
<gene>
    <name evidence="1" type="ORF">BDN72DRAFT_957049</name>
</gene>
<proteinExistence type="predicted"/>
<keyword evidence="2" id="KW-1185">Reference proteome</keyword>
<accession>A0ACD3B4A5</accession>
<evidence type="ECO:0000313" key="2">
    <source>
        <dbReference type="Proteomes" id="UP000308600"/>
    </source>
</evidence>
<name>A0ACD3B4A5_9AGAR</name>
<organism evidence="1 2">
    <name type="scientific">Pluteus cervinus</name>
    <dbReference type="NCBI Taxonomy" id="181527"/>
    <lineage>
        <taxon>Eukaryota</taxon>
        <taxon>Fungi</taxon>
        <taxon>Dikarya</taxon>
        <taxon>Basidiomycota</taxon>
        <taxon>Agaricomycotina</taxon>
        <taxon>Agaricomycetes</taxon>
        <taxon>Agaricomycetidae</taxon>
        <taxon>Agaricales</taxon>
        <taxon>Pluteineae</taxon>
        <taxon>Pluteaceae</taxon>
        <taxon>Pluteus</taxon>
    </lineage>
</organism>
<dbReference type="Proteomes" id="UP000308600">
    <property type="component" value="Unassembled WGS sequence"/>
</dbReference>